<organism evidence="2 3">
    <name type="scientific">Passalora fulva</name>
    <name type="common">Tomato leaf mold</name>
    <name type="synonym">Cladosporium fulvum</name>
    <dbReference type="NCBI Taxonomy" id="5499"/>
    <lineage>
        <taxon>Eukaryota</taxon>
        <taxon>Fungi</taxon>
        <taxon>Dikarya</taxon>
        <taxon>Ascomycota</taxon>
        <taxon>Pezizomycotina</taxon>
        <taxon>Dothideomycetes</taxon>
        <taxon>Dothideomycetidae</taxon>
        <taxon>Mycosphaerellales</taxon>
        <taxon>Mycosphaerellaceae</taxon>
        <taxon>Fulvia</taxon>
    </lineage>
</organism>
<name>A0A9Q8PIT5_PASFU</name>
<dbReference type="KEGG" id="ffu:CLAFUR5_12503"/>
<accession>A0A9Q8PIT5</accession>
<dbReference type="Proteomes" id="UP000756132">
    <property type="component" value="Chromosome 10"/>
</dbReference>
<dbReference type="RefSeq" id="XP_047767545.1">
    <property type="nucleotide sequence ID" value="XM_047911651.1"/>
</dbReference>
<dbReference type="AlphaFoldDB" id="A0A9Q8PIT5"/>
<dbReference type="EMBL" id="CP090172">
    <property type="protein sequence ID" value="UJO23179.1"/>
    <property type="molecule type" value="Genomic_DNA"/>
</dbReference>
<evidence type="ECO:0000313" key="2">
    <source>
        <dbReference type="EMBL" id="UJO23179.1"/>
    </source>
</evidence>
<evidence type="ECO:0000256" key="1">
    <source>
        <dbReference type="SAM" id="Phobius"/>
    </source>
</evidence>
<reference evidence="2" key="1">
    <citation type="submission" date="2021-12" db="EMBL/GenBank/DDBJ databases">
        <authorList>
            <person name="Zaccaron A."/>
            <person name="Stergiopoulos I."/>
        </authorList>
    </citation>
    <scope>NUCLEOTIDE SEQUENCE</scope>
    <source>
        <strain evidence="2">Race5_Kim</strain>
    </source>
</reference>
<keyword evidence="3" id="KW-1185">Reference proteome</keyword>
<feature type="transmembrane region" description="Helical" evidence="1">
    <location>
        <begin position="100"/>
        <end position="122"/>
    </location>
</feature>
<keyword evidence="1" id="KW-0472">Membrane</keyword>
<dbReference type="OrthoDB" id="10477971at2759"/>
<feature type="transmembrane region" description="Helical" evidence="1">
    <location>
        <begin position="59"/>
        <end position="80"/>
    </location>
</feature>
<dbReference type="GeneID" id="71992381"/>
<evidence type="ECO:0000313" key="3">
    <source>
        <dbReference type="Proteomes" id="UP000756132"/>
    </source>
</evidence>
<keyword evidence="1" id="KW-0812">Transmembrane</keyword>
<dbReference type="OMA" id="DWVHEQA"/>
<gene>
    <name evidence="2" type="ORF">CLAFUR5_12503</name>
</gene>
<sequence length="142" mass="15541">MSAFSPLGAFATFAAYQRLQGSQEAQDLYQLIYHPETSEPTNSSPSPSGLPLYFRLARYLFSITLAAAVGGRIVGIHGHLLPTEQKLYPTSTVPETISMLWLAAMCVIALFGLDGNLGLGLFGTAWWDMVDWVHEQARGEGY</sequence>
<keyword evidence="1" id="KW-1133">Transmembrane helix</keyword>
<protein>
    <submittedName>
        <fullName evidence="2">Uncharacterized protein</fullName>
    </submittedName>
</protein>
<proteinExistence type="predicted"/>
<reference evidence="2" key="2">
    <citation type="journal article" date="2022" name="Microb. Genom.">
        <title>A chromosome-scale genome assembly of the tomato pathogen Cladosporium fulvum reveals a compartmentalized genome architecture and the presence of a dispensable chromosome.</title>
        <authorList>
            <person name="Zaccaron A.Z."/>
            <person name="Chen L.H."/>
            <person name="Samaras A."/>
            <person name="Stergiopoulos I."/>
        </authorList>
    </citation>
    <scope>NUCLEOTIDE SEQUENCE</scope>
    <source>
        <strain evidence="2">Race5_Kim</strain>
    </source>
</reference>